<dbReference type="EMBL" id="VXIV02002805">
    <property type="protein sequence ID" value="KAF6022789.1"/>
    <property type="molecule type" value="Genomic_DNA"/>
</dbReference>
<evidence type="ECO:0000313" key="1">
    <source>
        <dbReference type="EMBL" id="KAF6022789.1"/>
    </source>
</evidence>
<evidence type="ECO:0000313" key="2">
    <source>
        <dbReference type="Proteomes" id="UP000593567"/>
    </source>
</evidence>
<dbReference type="AlphaFoldDB" id="A0A7J7J982"/>
<dbReference type="Proteomes" id="UP000593567">
    <property type="component" value="Unassembled WGS sequence"/>
</dbReference>
<comment type="caution">
    <text evidence="1">The sequence shown here is derived from an EMBL/GenBank/DDBJ whole genome shotgun (WGS) entry which is preliminary data.</text>
</comment>
<keyword evidence="2" id="KW-1185">Reference proteome</keyword>
<reference evidence="1" key="1">
    <citation type="submission" date="2020-06" db="EMBL/GenBank/DDBJ databases">
        <title>Draft genome of Bugula neritina, a colonial animal packing powerful symbionts and potential medicines.</title>
        <authorList>
            <person name="Rayko M."/>
        </authorList>
    </citation>
    <scope>NUCLEOTIDE SEQUENCE [LARGE SCALE GENOMIC DNA]</scope>
    <source>
        <strain evidence="1">Kwan_BN1</strain>
    </source>
</reference>
<name>A0A7J7J982_BUGNE</name>
<sequence>MHQDTAVHCWEINLPSNSTFLIEPHPTLFSLHTGSFHHTIVSFSLDIRTNNTYPLSSPYSSPIRVSC</sequence>
<accession>A0A7J7J982</accession>
<proteinExistence type="predicted"/>
<protein>
    <submittedName>
        <fullName evidence="1">Uncharacterized protein</fullName>
    </submittedName>
</protein>
<gene>
    <name evidence="1" type="ORF">EB796_018891</name>
</gene>
<organism evidence="1 2">
    <name type="scientific">Bugula neritina</name>
    <name type="common">Brown bryozoan</name>
    <name type="synonym">Sertularia neritina</name>
    <dbReference type="NCBI Taxonomy" id="10212"/>
    <lineage>
        <taxon>Eukaryota</taxon>
        <taxon>Metazoa</taxon>
        <taxon>Spiralia</taxon>
        <taxon>Lophotrochozoa</taxon>
        <taxon>Bryozoa</taxon>
        <taxon>Gymnolaemata</taxon>
        <taxon>Cheilostomatida</taxon>
        <taxon>Flustrina</taxon>
        <taxon>Buguloidea</taxon>
        <taxon>Bugulidae</taxon>
        <taxon>Bugula</taxon>
    </lineage>
</organism>